<name>A0A8S3WKH3_PARAO</name>
<sequence length="134" mass="15155">MKNTKTLTCRADKLFVINRKVKAWLKLYCRCREGIYTGQRSARGPHATQPTSSAPSKHIYPRLIIRSDMKNLAYLLAVPISELVVPFISLVAAATLLSCTTEGRSARTWSAGDRGRRECRRARFPHHTHPPIHC</sequence>
<feature type="transmembrane region" description="Helical" evidence="1">
    <location>
        <begin position="72"/>
        <end position="97"/>
    </location>
</feature>
<protein>
    <submittedName>
        <fullName evidence="2">(apollo) hypothetical protein</fullName>
    </submittedName>
</protein>
<gene>
    <name evidence="2" type="ORF">PAPOLLO_LOCUS7450</name>
</gene>
<dbReference type="OrthoDB" id="7490549at2759"/>
<keyword evidence="1" id="KW-0472">Membrane</keyword>
<evidence type="ECO:0000313" key="2">
    <source>
        <dbReference type="EMBL" id="CAG4965673.1"/>
    </source>
</evidence>
<comment type="caution">
    <text evidence="2">The sequence shown here is derived from an EMBL/GenBank/DDBJ whole genome shotgun (WGS) entry which is preliminary data.</text>
</comment>
<keyword evidence="3" id="KW-1185">Reference proteome</keyword>
<keyword evidence="1" id="KW-0812">Transmembrane</keyword>
<dbReference type="Proteomes" id="UP000691718">
    <property type="component" value="Unassembled WGS sequence"/>
</dbReference>
<keyword evidence="1" id="KW-1133">Transmembrane helix</keyword>
<dbReference type="EMBL" id="CAJQZP010000518">
    <property type="protein sequence ID" value="CAG4965673.1"/>
    <property type="molecule type" value="Genomic_DNA"/>
</dbReference>
<accession>A0A8S3WKH3</accession>
<organism evidence="2 3">
    <name type="scientific">Parnassius apollo</name>
    <name type="common">Apollo butterfly</name>
    <name type="synonym">Papilio apollo</name>
    <dbReference type="NCBI Taxonomy" id="110799"/>
    <lineage>
        <taxon>Eukaryota</taxon>
        <taxon>Metazoa</taxon>
        <taxon>Ecdysozoa</taxon>
        <taxon>Arthropoda</taxon>
        <taxon>Hexapoda</taxon>
        <taxon>Insecta</taxon>
        <taxon>Pterygota</taxon>
        <taxon>Neoptera</taxon>
        <taxon>Endopterygota</taxon>
        <taxon>Lepidoptera</taxon>
        <taxon>Glossata</taxon>
        <taxon>Ditrysia</taxon>
        <taxon>Papilionoidea</taxon>
        <taxon>Papilionidae</taxon>
        <taxon>Parnassiinae</taxon>
        <taxon>Parnassini</taxon>
        <taxon>Parnassius</taxon>
        <taxon>Parnassius</taxon>
    </lineage>
</organism>
<evidence type="ECO:0000313" key="3">
    <source>
        <dbReference type="Proteomes" id="UP000691718"/>
    </source>
</evidence>
<dbReference type="AlphaFoldDB" id="A0A8S3WKH3"/>
<evidence type="ECO:0000256" key="1">
    <source>
        <dbReference type="SAM" id="Phobius"/>
    </source>
</evidence>
<reference evidence="2" key="1">
    <citation type="submission" date="2021-04" db="EMBL/GenBank/DDBJ databases">
        <authorList>
            <person name="Tunstrom K."/>
        </authorList>
    </citation>
    <scope>NUCLEOTIDE SEQUENCE</scope>
</reference>
<proteinExistence type="predicted"/>